<dbReference type="PANTHER" id="PTHR28181">
    <property type="entry name" value="UPF0655 PROTEIN YCR015C"/>
    <property type="match status" value="1"/>
</dbReference>
<sequence length="330" mass="36798">MSRTSERPYINLVLDFDGTLTRKDTMDVLAGAGYARQRKARRDPPPRPWNEVVDAYISDFKAHTDAYLPHLPATGDSTTYEQEKAWLNSLRPIEIASIERAIKAGVFDQLSAADMAVAADKALDSGQVQLRNGWTELFSLVEQHNAKFSVTDVPNPLVQVVSVNWSACFHAPEVEDRFKSLWSSHIAVYANELPSIARDDVQMGQAVQSRAERQHLQGIRTSGDKVSMFMSIRDNMQYGMNTTSIYVGDSSTDLECLLAADAGICIRDEPMGSGQKDLAATCERLGIEVVHVGDKHISSTFTTMGQRHGLLWARDFSEINEWLRRVCETT</sequence>
<reference evidence="1 2" key="1">
    <citation type="submission" date="2023-08" db="EMBL/GenBank/DDBJ databases">
        <title>Black Yeasts Isolated from many extreme environments.</title>
        <authorList>
            <person name="Coleine C."/>
            <person name="Stajich J.E."/>
            <person name="Selbmann L."/>
        </authorList>
    </citation>
    <scope>NUCLEOTIDE SEQUENCE [LARGE SCALE GENOMIC DNA]</scope>
    <source>
        <strain evidence="1 2">CCFEE 5885</strain>
    </source>
</reference>
<gene>
    <name evidence="1" type="ORF">LTR24_008386</name>
</gene>
<protein>
    <recommendedName>
        <fullName evidence="3">Haloacid dehalogenase-like hydrolase</fullName>
    </recommendedName>
</protein>
<organism evidence="1 2">
    <name type="scientific">Lithohypha guttulata</name>
    <dbReference type="NCBI Taxonomy" id="1690604"/>
    <lineage>
        <taxon>Eukaryota</taxon>
        <taxon>Fungi</taxon>
        <taxon>Dikarya</taxon>
        <taxon>Ascomycota</taxon>
        <taxon>Pezizomycotina</taxon>
        <taxon>Eurotiomycetes</taxon>
        <taxon>Chaetothyriomycetidae</taxon>
        <taxon>Chaetothyriales</taxon>
        <taxon>Trichomeriaceae</taxon>
        <taxon>Lithohypha</taxon>
    </lineage>
</organism>
<evidence type="ECO:0000313" key="2">
    <source>
        <dbReference type="Proteomes" id="UP001345013"/>
    </source>
</evidence>
<proteinExistence type="predicted"/>
<dbReference type="SUPFAM" id="SSF56784">
    <property type="entry name" value="HAD-like"/>
    <property type="match status" value="1"/>
</dbReference>
<dbReference type="InterPro" id="IPR023214">
    <property type="entry name" value="HAD_sf"/>
</dbReference>
<dbReference type="Gene3D" id="3.40.50.1000">
    <property type="entry name" value="HAD superfamily/HAD-like"/>
    <property type="match status" value="1"/>
</dbReference>
<keyword evidence="2" id="KW-1185">Reference proteome</keyword>
<dbReference type="Proteomes" id="UP001345013">
    <property type="component" value="Unassembled WGS sequence"/>
</dbReference>
<accession>A0ABR0K097</accession>
<dbReference type="InterPro" id="IPR036412">
    <property type="entry name" value="HAD-like_sf"/>
</dbReference>
<name>A0ABR0K097_9EURO</name>
<dbReference type="PANTHER" id="PTHR28181:SF1">
    <property type="entry name" value="COLD TOLERANCE PROTEIN 1"/>
    <property type="match status" value="1"/>
</dbReference>
<comment type="caution">
    <text evidence="1">The sequence shown here is derived from an EMBL/GenBank/DDBJ whole genome shotgun (WGS) entry which is preliminary data.</text>
</comment>
<dbReference type="InterPro" id="IPR050849">
    <property type="entry name" value="HAD-like_hydrolase_phosphatase"/>
</dbReference>
<evidence type="ECO:0008006" key="3">
    <source>
        <dbReference type="Google" id="ProtNLM"/>
    </source>
</evidence>
<dbReference type="EMBL" id="JAVRRG010000144">
    <property type="protein sequence ID" value="KAK5080812.1"/>
    <property type="molecule type" value="Genomic_DNA"/>
</dbReference>
<evidence type="ECO:0000313" key="1">
    <source>
        <dbReference type="EMBL" id="KAK5080812.1"/>
    </source>
</evidence>